<evidence type="ECO:0000256" key="2">
    <source>
        <dbReference type="ARBA" id="ARBA00022827"/>
    </source>
</evidence>
<name>A0ABR1GK88_9HYPO</name>
<dbReference type="SUPFAM" id="SSF51905">
    <property type="entry name" value="FAD/NAD(P)-binding domain"/>
    <property type="match status" value="1"/>
</dbReference>
<dbReference type="PANTHER" id="PTHR43004">
    <property type="entry name" value="TRK SYSTEM POTASSIUM UPTAKE PROTEIN"/>
    <property type="match status" value="1"/>
</dbReference>
<dbReference type="InterPro" id="IPR050641">
    <property type="entry name" value="RIFMO-like"/>
</dbReference>
<dbReference type="EMBL" id="JAZAVJ010000329">
    <property type="protein sequence ID" value="KAK7398525.1"/>
    <property type="molecule type" value="Genomic_DNA"/>
</dbReference>
<gene>
    <name evidence="5" type="ORF">QQX98_012101</name>
</gene>
<keyword evidence="6" id="KW-1185">Reference proteome</keyword>
<evidence type="ECO:0000313" key="6">
    <source>
        <dbReference type="Proteomes" id="UP001498476"/>
    </source>
</evidence>
<dbReference type="Gene3D" id="3.30.70.2450">
    <property type="match status" value="1"/>
</dbReference>
<keyword evidence="3" id="KW-0560">Oxidoreductase</keyword>
<protein>
    <recommendedName>
        <fullName evidence="4">FAD-binding domain-containing protein</fullName>
    </recommendedName>
</protein>
<evidence type="ECO:0000256" key="3">
    <source>
        <dbReference type="ARBA" id="ARBA00023002"/>
    </source>
</evidence>
<organism evidence="5 6">
    <name type="scientific">Neonectria punicea</name>
    <dbReference type="NCBI Taxonomy" id="979145"/>
    <lineage>
        <taxon>Eukaryota</taxon>
        <taxon>Fungi</taxon>
        <taxon>Dikarya</taxon>
        <taxon>Ascomycota</taxon>
        <taxon>Pezizomycotina</taxon>
        <taxon>Sordariomycetes</taxon>
        <taxon>Hypocreomycetidae</taxon>
        <taxon>Hypocreales</taxon>
        <taxon>Nectriaceae</taxon>
        <taxon>Neonectria</taxon>
    </lineage>
</organism>
<dbReference type="InterPro" id="IPR036188">
    <property type="entry name" value="FAD/NAD-bd_sf"/>
</dbReference>
<sequence length="431" mass="47464">MVTKWTTPVAVIGAGPVGLFTALLIAQAGIKVTVFETGSNLDRSPRAVAYFPAVLEEFSKAGILEAVKEAGDNNTEGCDWRDGKANMLFPLTAPPDDPNFAVCLSQPEFCKLALDALLKTDNADVLSSHHLQRLEQRDDSVSYWVQDQANSCEIEGTCRYLVGTDGARSTVRKSLGVKLEGYTWDSLQFVAVNFQYALSDFGWKPATFFVDPIDWGIVVKRGKGTKWRFATGVQKEHTQNAAALDEATIAVVKDRLCRLLPGDTSKIEYEALAPYTIHQRCATHYRVRNVLLAGDAAHLNNPVGGLGLTTGLLDAAHLADGLKQVLLEAASPDVLTEYAEKRRAIFRDVTDPISTENLLRLMSTSPTDIKKREDFFATLRNPKEFSLKVQAGLPDFSLTTTSSAKFSVHQEITWFISVTKPDGWTTEIFEQ</sequence>
<evidence type="ECO:0000256" key="1">
    <source>
        <dbReference type="ARBA" id="ARBA00022630"/>
    </source>
</evidence>
<dbReference type="Gene3D" id="3.50.50.60">
    <property type="entry name" value="FAD/NAD(P)-binding domain"/>
    <property type="match status" value="1"/>
</dbReference>
<feature type="domain" description="FAD-binding" evidence="4">
    <location>
        <begin position="7"/>
        <end position="351"/>
    </location>
</feature>
<proteinExistence type="predicted"/>
<comment type="caution">
    <text evidence="5">The sequence shown here is derived from an EMBL/GenBank/DDBJ whole genome shotgun (WGS) entry which is preliminary data.</text>
</comment>
<evidence type="ECO:0000259" key="4">
    <source>
        <dbReference type="Pfam" id="PF01494"/>
    </source>
</evidence>
<reference evidence="5 6" key="1">
    <citation type="journal article" date="2025" name="Microbiol. Resour. Announc.">
        <title>Draft genome sequences for Neonectria magnoliae and Neonectria punicea, canker pathogens of Liriodendron tulipifera and Acer saccharum in West Virginia.</title>
        <authorList>
            <person name="Petronek H.M."/>
            <person name="Kasson M.T."/>
            <person name="Metheny A.M."/>
            <person name="Stauder C.M."/>
            <person name="Lovett B."/>
            <person name="Lynch S.C."/>
            <person name="Garnas J.R."/>
            <person name="Kasson L.R."/>
            <person name="Stajich J.E."/>
        </authorList>
    </citation>
    <scope>NUCLEOTIDE SEQUENCE [LARGE SCALE GENOMIC DNA]</scope>
    <source>
        <strain evidence="5 6">NRRL 64653</strain>
    </source>
</reference>
<keyword evidence="1" id="KW-0285">Flavoprotein</keyword>
<keyword evidence="2" id="KW-0274">FAD</keyword>
<evidence type="ECO:0000313" key="5">
    <source>
        <dbReference type="EMBL" id="KAK7398525.1"/>
    </source>
</evidence>
<dbReference type="InterPro" id="IPR002938">
    <property type="entry name" value="FAD-bd"/>
</dbReference>
<dbReference type="PANTHER" id="PTHR43004:SF13">
    <property type="entry name" value="FAD-BINDING DOMAIN-CONTAINING PROTEIN-RELATED"/>
    <property type="match status" value="1"/>
</dbReference>
<dbReference type="Proteomes" id="UP001498476">
    <property type="component" value="Unassembled WGS sequence"/>
</dbReference>
<dbReference type="Pfam" id="PF01494">
    <property type="entry name" value="FAD_binding_3"/>
    <property type="match status" value="1"/>
</dbReference>
<accession>A0ABR1GK88</accession>
<dbReference type="PRINTS" id="PR00420">
    <property type="entry name" value="RNGMNOXGNASE"/>
</dbReference>